<dbReference type="CDD" id="cd00037">
    <property type="entry name" value="CLECT"/>
    <property type="match status" value="1"/>
</dbReference>
<keyword evidence="5" id="KW-1185">Reference proteome</keyword>
<organism evidence="4 5">
    <name type="scientific">Rhynchophorus ferrugineus</name>
    <name type="common">Red palm weevil</name>
    <name type="synonym">Curculio ferrugineus</name>
    <dbReference type="NCBI Taxonomy" id="354439"/>
    <lineage>
        <taxon>Eukaryota</taxon>
        <taxon>Metazoa</taxon>
        <taxon>Ecdysozoa</taxon>
        <taxon>Arthropoda</taxon>
        <taxon>Hexapoda</taxon>
        <taxon>Insecta</taxon>
        <taxon>Pterygota</taxon>
        <taxon>Neoptera</taxon>
        <taxon>Endopterygota</taxon>
        <taxon>Coleoptera</taxon>
        <taxon>Polyphaga</taxon>
        <taxon>Cucujiformia</taxon>
        <taxon>Curculionidae</taxon>
        <taxon>Dryophthorinae</taxon>
        <taxon>Rhynchophorus</taxon>
    </lineage>
</organism>
<protein>
    <recommendedName>
        <fullName evidence="3">C-type lectin domain-containing protein</fullName>
    </recommendedName>
</protein>
<evidence type="ECO:0000313" key="4">
    <source>
        <dbReference type="EMBL" id="KAF7284113.1"/>
    </source>
</evidence>
<gene>
    <name evidence="4" type="ORF">GWI33_022572</name>
</gene>
<feature type="chain" id="PRO_5032731975" description="C-type lectin domain-containing protein" evidence="2">
    <location>
        <begin position="20"/>
        <end position="199"/>
    </location>
</feature>
<dbReference type="InterPro" id="IPR050111">
    <property type="entry name" value="C-type_lectin/snaclec_domain"/>
</dbReference>
<evidence type="ECO:0000313" key="5">
    <source>
        <dbReference type="Proteomes" id="UP000625711"/>
    </source>
</evidence>
<dbReference type="EMBL" id="JAACXV010000083">
    <property type="protein sequence ID" value="KAF7284113.1"/>
    <property type="molecule type" value="Genomic_DNA"/>
</dbReference>
<keyword evidence="2" id="KW-0732">Signal</keyword>
<dbReference type="Gene3D" id="3.10.100.10">
    <property type="entry name" value="Mannose-Binding Protein A, subunit A"/>
    <property type="match status" value="1"/>
</dbReference>
<dbReference type="OrthoDB" id="6340082at2759"/>
<dbReference type="PANTHER" id="PTHR22803">
    <property type="entry name" value="MANNOSE, PHOSPHOLIPASE, LECTIN RECEPTOR RELATED"/>
    <property type="match status" value="1"/>
</dbReference>
<accession>A0A834MHS6</accession>
<evidence type="ECO:0000256" key="2">
    <source>
        <dbReference type="SAM" id="SignalP"/>
    </source>
</evidence>
<reference evidence="4" key="1">
    <citation type="submission" date="2020-08" db="EMBL/GenBank/DDBJ databases">
        <title>Genome sequencing and assembly of the red palm weevil Rhynchophorus ferrugineus.</title>
        <authorList>
            <person name="Dias G.B."/>
            <person name="Bergman C.M."/>
            <person name="Manee M."/>
        </authorList>
    </citation>
    <scope>NUCLEOTIDE SEQUENCE</scope>
    <source>
        <strain evidence="4">AA-2017</strain>
        <tissue evidence="4">Whole larva</tissue>
    </source>
</reference>
<feature type="signal peptide" evidence="2">
    <location>
        <begin position="1"/>
        <end position="19"/>
    </location>
</feature>
<evidence type="ECO:0000256" key="1">
    <source>
        <dbReference type="ARBA" id="ARBA00023157"/>
    </source>
</evidence>
<dbReference type="InterPro" id="IPR016186">
    <property type="entry name" value="C-type_lectin-like/link_sf"/>
</dbReference>
<comment type="caution">
    <text evidence="4">The sequence shown here is derived from an EMBL/GenBank/DDBJ whole genome shotgun (WGS) entry which is preliminary data.</text>
</comment>
<keyword evidence="1" id="KW-1015">Disulfide bond</keyword>
<dbReference type="Pfam" id="PF00059">
    <property type="entry name" value="Lectin_C"/>
    <property type="match status" value="1"/>
</dbReference>
<dbReference type="SMART" id="SM00034">
    <property type="entry name" value="CLECT"/>
    <property type="match status" value="1"/>
</dbReference>
<proteinExistence type="predicted"/>
<dbReference type="InterPro" id="IPR018378">
    <property type="entry name" value="C-type_lectin_CS"/>
</dbReference>
<evidence type="ECO:0000259" key="3">
    <source>
        <dbReference type="PROSITE" id="PS50041"/>
    </source>
</evidence>
<dbReference type="InterPro" id="IPR016187">
    <property type="entry name" value="CTDL_fold"/>
</dbReference>
<dbReference type="PROSITE" id="PS50041">
    <property type="entry name" value="C_TYPE_LECTIN_2"/>
    <property type="match status" value="1"/>
</dbReference>
<dbReference type="PROSITE" id="PS00615">
    <property type="entry name" value="C_TYPE_LECTIN_1"/>
    <property type="match status" value="1"/>
</dbReference>
<name>A0A834MHS6_RHYFE</name>
<dbReference type="AlphaFoldDB" id="A0A834MHS6"/>
<dbReference type="InterPro" id="IPR001304">
    <property type="entry name" value="C-type_lectin-like"/>
</dbReference>
<dbReference type="Proteomes" id="UP000625711">
    <property type="component" value="Unassembled WGS sequence"/>
</dbReference>
<sequence>MLFRIGLLFIVAYFSACFSEFVDTPDKTYFASKEELNWTDAKNACAESGLELVSILNTKEQELLETFLKEYQLIPEYRWNGYWLSGIRYPNGTFYWDTTGTKVGEDVNGWALGEPNNGFKREHCVEITLNKGASLLAWNDYFCVEERRYLCQSPRKDGPRGQDLDDYSYLTEKIDLPVAKDEYIIPLDFVNTRVQTPYV</sequence>
<feature type="domain" description="C-type lectin" evidence="3">
    <location>
        <begin position="24"/>
        <end position="152"/>
    </location>
</feature>
<dbReference type="SUPFAM" id="SSF56436">
    <property type="entry name" value="C-type lectin-like"/>
    <property type="match status" value="1"/>
</dbReference>